<accession>A0A1J4MUK9</accession>
<dbReference type="EMBL" id="LRBS01000019">
    <property type="protein sequence ID" value="OII77872.1"/>
    <property type="molecule type" value="Genomic_DNA"/>
</dbReference>
<dbReference type="SUPFAM" id="SSF57850">
    <property type="entry name" value="RING/U-box"/>
    <property type="match status" value="1"/>
</dbReference>
<dbReference type="Gene3D" id="3.30.40.10">
    <property type="entry name" value="Zinc/RING finger domain, C3HC4 (zinc finger)"/>
    <property type="match status" value="1"/>
</dbReference>
<protein>
    <submittedName>
        <fullName evidence="3">Zinc C3HC4 type domain-containing protein</fullName>
    </submittedName>
</protein>
<feature type="domain" description="RING-type" evidence="2">
    <location>
        <begin position="252"/>
        <end position="291"/>
    </location>
</feature>
<dbReference type="InterPro" id="IPR045194">
    <property type="entry name" value="MGRN1/RNF157-like"/>
</dbReference>
<organism evidence="3 4">
    <name type="scientific">Cryptosporidium andersoni</name>
    <dbReference type="NCBI Taxonomy" id="117008"/>
    <lineage>
        <taxon>Eukaryota</taxon>
        <taxon>Sar</taxon>
        <taxon>Alveolata</taxon>
        <taxon>Apicomplexa</taxon>
        <taxon>Conoidasida</taxon>
        <taxon>Coccidia</taxon>
        <taxon>Eucoccidiorida</taxon>
        <taxon>Eimeriorina</taxon>
        <taxon>Cryptosporidiidae</taxon>
        <taxon>Cryptosporidium</taxon>
    </lineage>
</organism>
<sequence>MGLSLIRQGRDHHEPTRQQVILNSNTIRDQSDISNTNQNNLNYAFQTPNVNSCHLLKVKSAKAIKNPCNINRKSINLSNNGQILEFLYDCTEDALFSLYSTDSINENIIENLNPILKVHLPNGINRSKIIHLDKPLVNSFLILLKPLSLVRNDINIKDKDNNKNTKYTISSIASDKKNIQNITDISQFTFCRINITNNNQKDKLNIIRVIRQCVKYNGKIFELQDLYGLNITNSSINEQNKSNDKYSQDDLCVICLTNPKQTILLPCRHACLCIECTSNLLARKISCPVCRQCVSGLVNIENNTNNQ</sequence>
<proteinExistence type="predicted"/>
<keyword evidence="1" id="KW-0863">Zinc-finger</keyword>
<dbReference type="AlphaFoldDB" id="A0A1J4MUK9"/>
<dbReference type="PANTHER" id="PTHR22996">
    <property type="entry name" value="MAHOGUNIN"/>
    <property type="match status" value="1"/>
</dbReference>
<dbReference type="GO" id="GO:0008270">
    <property type="term" value="F:zinc ion binding"/>
    <property type="evidence" value="ECO:0007669"/>
    <property type="project" value="UniProtKB-KW"/>
</dbReference>
<gene>
    <name evidence="3" type="ORF">cand_038600</name>
</gene>
<dbReference type="PANTHER" id="PTHR22996:SF0">
    <property type="entry name" value="RE60872P-RELATED"/>
    <property type="match status" value="1"/>
</dbReference>
<evidence type="ECO:0000313" key="4">
    <source>
        <dbReference type="Proteomes" id="UP000186804"/>
    </source>
</evidence>
<evidence type="ECO:0000256" key="1">
    <source>
        <dbReference type="PROSITE-ProRule" id="PRU00175"/>
    </source>
</evidence>
<name>A0A1J4MUK9_9CRYT</name>
<dbReference type="GeneID" id="92368044"/>
<dbReference type="VEuPathDB" id="CryptoDB:cand_038600"/>
<comment type="caution">
    <text evidence="3">The sequence shown here is derived from an EMBL/GenBank/DDBJ whole genome shotgun (WGS) entry which is preliminary data.</text>
</comment>
<dbReference type="GO" id="GO:0016567">
    <property type="term" value="P:protein ubiquitination"/>
    <property type="evidence" value="ECO:0007669"/>
    <property type="project" value="TreeGrafter"/>
</dbReference>
<dbReference type="Pfam" id="PF13920">
    <property type="entry name" value="zf-C3HC4_3"/>
    <property type="match status" value="1"/>
</dbReference>
<dbReference type="SMART" id="SM00184">
    <property type="entry name" value="RING"/>
    <property type="match status" value="1"/>
</dbReference>
<dbReference type="PROSITE" id="PS50089">
    <property type="entry name" value="ZF_RING_2"/>
    <property type="match status" value="1"/>
</dbReference>
<reference evidence="3 4" key="1">
    <citation type="submission" date="2016-10" db="EMBL/GenBank/DDBJ databases">
        <title>Reductive evolution of mitochondrial metabolism and differential evolution of invasion-related proteins in Cryptosporidium.</title>
        <authorList>
            <person name="Liu S."/>
            <person name="Roellig D.M."/>
            <person name="Guo Y."/>
            <person name="Li N."/>
            <person name="Frace M.A."/>
            <person name="Tang K."/>
            <person name="Zhang L."/>
            <person name="Feng Y."/>
            <person name="Xiao L."/>
        </authorList>
    </citation>
    <scope>NUCLEOTIDE SEQUENCE [LARGE SCALE GENOMIC DNA]</scope>
    <source>
        <strain evidence="3">30847</strain>
    </source>
</reference>
<dbReference type="OrthoDB" id="10261999at2759"/>
<keyword evidence="4" id="KW-1185">Reference proteome</keyword>
<keyword evidence="1" id="KW-0862">Zinc</keyword>
<evidence type="ECO:0000259" key="2">
    <source>
        <dbReference type="PROSITE" id="PS50089"/>
    </source>
</evidence>
<dbReference type="InterPro" id="IPR001841">
    <property type="entry name" value="Znf_RING"/>
</dbReference>
<dbReference type="RefSeq" id="XP_067069718.1">
    <property type="nucleotide sequence ID" value="XM_067214083.1"/>
</dbReference>
<keyword evidence="1" id="KW-0479">Metal-binding</keyword>
<dbReference type="InterPro" id="IPR013083">
    <property type="entry name" value="Znf_RING/FYVE/PHD"/>
</dbReference>
<dbReference type="GO" id="GO:0061630">
    <property type="term" value="F:ubiquitin protein ligase activity"/>
    <property type="evidence" value="ECO:0007669"/>
    <property type="project" value="UniProtKB-EC"/>
</dbReference>
<dbReference type="Proteomes" id="UP000186804">
    <property type="component" value="Unassembled WGS sequence"/>
</dbReference>
<evidence type="ECO:0000313" key="3">
    <source>
        <dbReference type="EMBL" id="OII77872.1"/>
    </source>
</evidence>